<dbReference type="Proteomes" id="UP000176299">
    <property type="component" value="Unassembled WGS sequence"/>
</dbReference>
<sequence length="233" mass="24836">MVRRIIVFGLFFSLLTLLSITPLFADFAGVSCPAGFKFCDSTIGTILTALLTPVFTIAAMVAFLFLLWGGLRYMLARGDPKAVDAARSTVTNAIIGLLIILFAATIFYIVGQTFKLWIFTPLSLVPTAYAADGVNIGCTVNLGGVDLCKAFPNLGSLFTRIAYMALILAGVVFLAMIIWGGFRYINAGGDPKSAADARQTLTNAGIGLLIIVFSFFIIEVATHLAGVKSIFSP</sequence>
<keyword evidence="1" id="KW-1133">Transmembrane helix</keyword>
<proteinExistence type="predicted"/>
<reference evidence="2 3" key="1">
    <citation type="journal article" date="2016" name="Nat. Commun.">
        <title>Thousands of microbial genomes shed light on interconnected biogeochemical processes in an aquifer system.</title>
        <authorList>
            <person name="Anantharaman K."/>
            <person name="Brown C.T."/>
            <person name="Hug L.A."/>
            <person name="Sharon I."/>
            <person name="Castelle C.J."/>
            <person name="Probst A.J."/>
            <person name="Thomas B.C."/>
            <person name="Singh A."/>
            <person name="Wilkins M.J."/>
            <person name="Karaoz U."/>
            <person name="Brodie E.L."/>
            <person name="Williams K.H."/>
            <person name="Hubbard S.S."/>
            <person name="Banfield J.F."/>
        </authorList>
    </citation>
    <scope>NUCLEOTIDE SEQUENCE [LARGE SCALE GENOMIC DNA]</scope>
</reference>
<evidence type="ECO:0000313" key="2">
    <source>
        <dbReference type="EMBL" id="OGY21509.1"/>
    </source>
</evidence>
<feature type="transmembrane region" description="Helical" evidence="1">
    <location>
        <begin position="206"/>
        <end position="226"/>
    </location>
</feature>
<dbReference type="InterPro" id="IPR043993">
    <property type="entry name" value="T4SS_pilin"/>
</dbReference>
<dbReference type="STRING" id="1802591.A2113_02025"/>
<dbReference type="Pfam" id="PF18895">
    <property type="entry name" value="T4SS_pilin"/>
    <property type="match status" value="2"/>
</dbReference>
<evidence type="ECO:0000313" key="3">
    <source>
        <dbReference type="Proteomes" id="UP000176299"/>
    </source>
</evidence>
<dbReference type="EMBL" id="MHCN01000013">
    <property type="protein sequence ID" value="OGY21509.1"/>
    <property type="molecule type" value="Genomic_DNA"/>
</dbReference>
<gene>
    <name evidence="2" type="ORF">A2113_02025</name>
</gene>
<evidence type="ECO:0000256" key="1">
    <source>
        <dbReference type="SAM" id="Phobius"/>
    </source>
</evidence>
<accession>A0A1G1W1F6</accession>
<feature type="transmembrane region" description="Helical" evidence="1">
    <location>
        <begin position="41"/>
        <end position="68"/>
    </location>
</feature>
<keyword evidence="1" id="KW-0812">Transmembrane</keyword>
<feature type="transmembrane region" description="Helical" evidence="1">
    <location>
        <begin position="161"/>
        <end position="185"/>
    </location>
</feature>
<keyword evidence="1" id="KW-0472">Membrane</keyword>
<comment type="caution">
    <text evidence="2">The sequence shown here is derived from an EMBL/GenBank/DDBJ whole genome shotgun (WGS) entry which is preliminary data.</text>
</comment>
<feature type="transmembrane region" description="Helical" evidence="1">
    <location>
        <begin position="89"/>
        <end position="110"/>
    </location>
</feature>
<protein>
    <submittedName>
        <fullName evidence="2">Uncharacterized protein</fullName>
    </submittedName>
</protein>
<name>A0A1G1W1F6_9BACT</name>
<organism evidence="2 3">
    <name type="scientific">Candidatus Woykebacteria bacterium GWA1_44_8</name>
    <dbReference type="NCBI Taxonomy" id="1802591"/>
    <lineage>
        <taxon>Bacteria</taxon>
        <taxon>Candidatus Woykeibacteriota</taxon>
    </lineage>
</organism>
<dbReference type="AlphaFoldDB" id="A0A1G1W1F6"/>